<dbReference type="Proteomes" id="UP000308730">
    <property type="component" value="Unassembled WGS sequence"/>
</dbReference>
<evidence type="ECO:0000313" key="2">
    <source>
        <dbReference type="Proteomes" id="UP000308730"/>
    </source>
</evidence>
<sequence>MSQRIIDDFGRWAACIRISTMKDGVYGNFISERDSFDLSGNPRLKGMQLIICTNGDVHLNNENLCFIVGTLESLPTNQLADLKIKTNFHVTTTYHLNSGDRLERLDEAIIRLGERTHQVTVDIDICAVRKPTKEDESLVDEVASRARDDVQRHLPRLVCRDALRLTMSTKCMEYPTWEWGGLEGGLWEEGGWGEILHPDDFDNYGYGSD</sequence>
<organism evidence="1 2">
    <name type="scientific">Antrodiella citrinella</name>
    <dbReference type="NCBI Taxonomy" id="2447956"/>
    <lineage>
        <taxon>Eukaryota</taxon>
        <taxon>Fungi</taxon>
        <taxon>Dikarya</taxon>
        <taxon>Basidiomycota</taxon>
        <taxon>Agaricomycotina</taxon>
        <taxon>Agaricomycetes</taxon>
        <taxon>Polyporales</taxon>
        <taxon>Steccherinaceae</taxon>
        <taxon>Antrodiella</taxon>
    </lineage>
</organism>
<gene>
    <name evidence="1" type="ORF">EUX98_g6643</name>
</gene>
<protein>
    <submittedName>
        <fullName evidence="1">Uncharacterized protein</fullName>
    </submittedName>
</protein>
<accession>A0A4S4MNH4</accession>
<dbReference type="EMBL" id="SGPM01000243">
    <property type="protein sequence ID" value="THH27544.1"/>
    <property type="molecule type" value="Genomic_DNA"/>
</dbReference>
<dbReference type="AlphaFoldDB" id="A0A4S4MNH4"/>
<keyword evidence="2" id="KW-1185">Reference proteome</keyword>
<name>A0A4S4MNH4_9APHY</name>
<proteinExistence type="predicted"/>
<evidence type="ECO:0000313" key="1">
    <source>
        <dbReference type="EMBL" id="THH27544.1"/>
    </source>
</evidence>
<comment type="caution">
    <text evidence="1">The sequence shown here is derived from an EMBL/GenBank/DDBJ whole genome shotgun (WGS) entry which is preliminary data.</text>
</comment>
<reference evidence="1 2" key="1">
    <citation type="submission" date="2019-02" db="EMBL/GenBank/DDBJ databases">
        <title>Genome sequencing of the rare red list fungi Antrodiella citrinella (Flaviporus citrinellus).</title>
        <authorList>
            <person name="Buettner E."/>
            <person name="Kellner H."/>
        </authorList>
    </citation>
    <scope>NUCLEOTIDE SEQUENCE [LARGE SCALE GENOMIC DNA]</scope>
    <source>
        <strain evidence="1 2">DSM 108506</strain>
    </source>
</reference>